<dbReference type="RefSeq" id="WP_166678001.1">
    <property type="nucleotide sequence ID" value="NZ_SODF01000001.1"/>
</dbReference>
<evidence type="ECO:0000313" key="1">
    <source>
        <dbReference type="EMBL" id="TDW21837.1"/>
    </source>
</evidence>
<proteinExistence type="predicted"/>
<organism evidence="1 2">
    <name type="scientific">Kribbella kalugense</name>
    <dbReference type="NCBI Taxonomy" id="2512221"/>
    <lineage>
        <taxon>Bacteria</taxon>
        <taxon>Bacillati</taxon>
        <taxon>Actinomycetota</taxon>
        <taxon>Actinomycetes</taxon>
        <taxon>Propionibacteriales</taxon>
        <taxon>Kribbellaceae</taxon>
        <taxon>Kribbella</taxon>
    </lineage>
</organism>
<evidence type="ECO:0000313" key="2">
    <source>
        <dbReference type="Proteomes" id="UP000295447"/>
    </source>
</evidence>
<dbReference type="EMBL" id="SODF01000001">
    <property type="protein sequence ID" value="TDW21837.1"/>
    <property type="molecule type" value="Genomic_DNA"/>
</dbReference>
<dbReference type="Proteomes" id="UP000295447">
    <property type="component" value="Unassembled WGS sequence"/>
</dbReference>
<keyword evidence="2" id="KW-1185">Reference proteome</keyword>
<reference evidence="1 2" key="1">
    <citation type="submission" date="2019-03" db="EMBL/GenBank/DDBJ databases">
        <title>Genomic Encyclopedia of Type Strains, Phase III (KMG-III): the genomes of soil and plant-associated and newly described type strains.</title>
        <authorList>
            <person name="Whitman W."/>
        </authorList>
    </citation>
    <scope>NUCLEOTIDE SEQUENCE [LARGE SCALE GENOMIC DNA]</scope>
    <source>
        <strain evidence="1 2">VKM Ac-2570</strain>
    </source>
</reference>
<comment type="caution">
    <text evidence="1">The sequence shown here is derived from an EMBL/GenBank/DDBJ whole genome shotgun (WGS) entry which is preliminary data.</text>
</comment>
<gene>
    <name evidence="1" type="ORF">EV650_0668</name>
</gene>
<sequence length="54" mass="5900">MSPDVEQCRHHTATEETSIHVGYSPELIDLIEASAAITIAGGRYPDFLEAQTNL</sequence>
<name>A0A4R7ZUU1_9ACTN</name>
<accession>A0A4R7ZUU1</accession>
<dbReference type="AlphaFoldDB" id="A0A4R7ZUU1"/>
<protein>
    <submittedName>
        <fullName evidence="1">Uncharacterized protein</fullName>
    </submittedName>
</protein>